<keyword evidence="4" id="KW-0408">Iron</keyword>
<dbReference type="PANTHER" id="PTHR13184:SF5">
    <property type="entry name" value="METHYLTRANSFERASE-LIKE PROTEIN 17, MITOCHONDRIAL"/>
    <property type="match status" value="1"/>
</dbReference>
<dbReference type="GO" id="GO:0005763">
    <property type="term" value="C:mitochondrial small ribosomal subunit"/>
    <property type="evidence" value="ECO:0007669"/>
    <property type="project" value="TreeGrafter"/>
</dbReference>
<dbReference type="GO" id="GO:0051536">
    <property type="term" value="F:iron-sulfur cluster binding"/>
    <property type="evidence" value="ECO:0007669"/>
    <property type="project" value="UniProtKB-KW"/>
</dbReference>
<comment type="subcellular location">
    <subcellularLocation>
        <location evidence="1">Mitochondrion</location>
    </subcellularLocation>
</comment>
<dbReference type="GeneID" id="36291465"/>
<dbReference type="eggNOG" id="KOG2539">
    <property type="taxonomic scope" value="Eukaryota"/>
</dbReference>
<keyword evidence="9" id="KW-0687">Ribonucleoprotein</keyword>
<dbReference type="GO" id="GO:0046872">
    <property type="term" value="F:metal ion binding"/>
    <property type="evidence" value="ECO:0007669"/>
    <property type="project" value="UniProtKB-KW"/>
</dbReference>
<dbReference type="Pfam" id="PF09243">
    <property type="entry name" value="Rsm22"/>
    <property type="match status" value="1"/>
</dbReference>
<reference evidence="9" key="1">
    <citation type="submission" date="2016-03" db="EMBL/GenBank/DDBJ databases">
        <title>Updated assembly of Pseudogymnoascus destructans, the fungus causing white-nose syndrome of bats.</title>
        <authorList>
            <person name="Palmer J.M."/>
            <person name="Drees K.P."/>
            <person name="Foster J.T."/>
            <person name="Lindner D.L."/>
        </authorList>
    </citation>
    <scope>NUCLEOTIDE SEQUENCE [LARGE SCALE GENOMIC DNA]</scope>
    <source>
        <strain evidence="9">20631-21</strain>
    </source>
</reference>
<dbReference type="VEuPathDB" id="FungiDB:GMDG_05654"/>
<dbReference type="GO" id="GO:0003735">
    <property type="term" value="F:structural constituent of ribosome"/>
    <property type="evidence" value="ECO:0007669"/>
    <property type="project" value="TreeGrafter"/>
</dbReference>
<evidence type="ECO:0000256" key="4">
    <source>
        <dbReference type="ARBA" id="ARBA00023004"/>
    </source>
</evidence>
<feature type="region of interest" description="Disordered" evidence="8">
    <location>
        <begin position="814"/>
        <end position="860"/>
    </location>
</feature>
<keyword evidence="3" id="KW-0809">Transit peptide</keyword>
<evidence type="ECO:0000256" key="7">
    <source>
        <dbReference type="ARBA" id="ARBA00045681"/>
    </source>
</evidence>
<dbReference type="PANTHER" id="PTHR13184">
    <property type="entry name" value="37S RIBOSOMAL PROTEIN S22"/>
    <property type="match status" value="1"/>
</dbReference>
<dbReference type="GO" id="GO:0006412">
    <property type="term" value="P:translation"/>
    <property type="evidence" value="ECO:0007669"/>
    <property type="project" value="InterPro"/>
</dbReference>
<dbReference type="EMBL" id="KV441411">
    <property type="protein sequence ID" value="OAF55146.1"/>
    <property type="molecule type" value="Genomic_DNA"/>
</dbReference>
<dbReference type="InterPro" id="IPR052571">
    <property type="entry name" value="Mt_RNA_Methyltransferase"/>
</dbReference>
<evidence type="ECO:0000313" key="9">
    <source>
        <dbReference type="EMBL" id="OAF55146.1"/>
    </source>
</evidence>
<name>A0A176ZZ02_9PEZI</name>
<dbReference type="AlphaFoldDB" id="A0A176ZZ02"/>
<evidence type="ECO:0000256" key="6">
    <source>
        <dbReference type="ARBA" id="ARBA00023128"/>
    </source>
</evidence>
<evidence type="ECO:0000256" key="3">
    <source>
        <dbReference type="ARBA" id="ARBA00022946"/>
    </source>
</evidence>
<proteinExistence type="predicted"/>
<evidence type="ECO:0000256" key="2">
    <source>
        <dbReference type="ARBA" id="ARBA00022723"/>
    </source>
</evidence>
<keyword evidence="2" id="KW-0479">Metal-binding</keyword>
<dbReference type="OrthoDB" id="421327at2759"/>
<evidence type="ECO:0000256" key="8">
    <source>
        <dbReference type="SAM" id="MobiDB-lite"/>
    </source>
</evidence>
<comment type="function">
    <text evidence="7">Mitochondrial ribosome (mitoribosome) assembly factor. Binds at the interface of the head and body domains of the mitochondrial small ribosomal subunit (mt-SSU), occluding the mRNA channel and preventing compaction of the head domain towards the body. Probable inactive methyltransferase: retains the characteristic folding and ability to bind S-adenosyl-L-methionine, but it probably lost its methyltransferase activity.</text>
</comment>
<dbReference type="Proteomes" id="UP000077154">
    <property type="component" value="Unassembled WGS sequence"/>
</dbReference>
<dbReference type="RefSeq" id="XP_024320447.1">
    <property type="nucleotide sequence ID" value="XM_024471976.1"/>
</dbReference>
<organism evidence="9">
    <name type="scientific">Pseudogymnoascus destructans</name>
    <dbReference type="NCBI Taxonomy" id="655981"/>
    <lineage>
        <taxon>Eukaryota</taxon>
        <taxon>Fungi</taxon>
        <taxon>Dikarya</taxon>
        <taxon>Ascomycota</taxon>
        <taxon>Pezizomycotina</taxon>
        <taxon>Leotiomycetes</taxon>
        <taxon>Thelebolales</taxon>
        <taxon>Thelebolaceae</taxon>
        <taxon>Pseudogymnoascus</taxon>
    </lineage>
</organism>
<dbReference type="InterPro" id="IPR015324">
    <property type="entry name" value="Ribosomal_Rsm22-like"/>
</dbReference>
<evidence type="ECO:0000256" key="5">
    <source>
        <dbReference type="ARBA" id="ARBA00023014"/>
    </source>
</evidence>
<keyword evidence="5" id="KW-0411">Iron-sulfur</keyword>
<dbReference type="GO" id="GO:0008168">
    <property type="term" value="F:methyltransferase activity"/>
    <property type="evidence" value="ECO:0007669"/>
    <property type="project" value="InterPro"/>
</dbReference>
<sequence>MLAARRVPQACQSCLFHLQSLFEVGFTRTTTPTRSRPIRRGIATPTSLRAFSTTLRFRDAELVSSNVAEGKGSLEETVRHARQTFGETLPKDFLSAKEYQLYERLYGAPLRETTYEDLQTVEADLEGGEWDGPISNVILRENADGEFEEVEMGEEYAGEGLGEADASENVDYEIAGHTRGSLSAQLQEMEVAVEEAVEANMLVQGKNQREVDAILRLRQDMENALAQQPLEETQDVEEEFVADEEGIEDVEEDMEEDNFWGRDDDEFGSNSDEIRTHPYTMAGRFGTNPSTTFLPEKSFVQPLTELLRRSDIKHLTEAAEKAFGGPGLPHSASTPSASSLLPQKHIGLEASQYRMSEIEADAYMAAVMPGVYASVMGTLVETRKRLGPKWIQDMLLREDRQGPSVLDAGAGGAGAIAWKEIMQTEWDIMADEGLVEAGTKVPGKSTVLAGPETLRDRMSVVLENTSFLPRLPDYIHSANYERRMDGSKPQARKSYDVIIAPHTLFPLKEDFKRKNQVRNLWSLLNPDGGVLILIEKGLPRGFEAIAEARSLLLEKHIASPGATHIVNGNLNNGDPDIEKDKGMIIAPCTNHLTCPMYPVPGISSGRKDYCHFGQRYIRPGFQQRVLGANRKNHEDAKFSYIAVRRGVDARDPSPSSLSAPLIQGQSATDAAFAGHEAGSDPDLGYHTQKPADAFSTLSLPRMVLLPLKRRGHVSIDLCTPAGTLERWTVPKSFSAQAYRDARKAKWGDLWALGAKTRVLRTARLGKPMDVAREVMRASKKAGKWKGRDMVEAQKRRKSGKDVYQVDMGEEGFEGVKEITGGKPWRGDRRTKGGRVVREKRIDDDRERRHGADKYGDDALF</sequence>
<gene>
    <name evidence="9" type="primary">RSM22</name>
    <name evidence="9" type="ORF">VC83_08424</name>
</gene>
<accession>A0A176ZZ02</accession>
<keyword evidence="9" id="KW-0689">Ribosomal protein</keyword>
<protein>
    <submittedName>
        <fullName evidence="9">37S ribosomal protein S22</fullName>
    </submittedName>
</protein>
<evidence type="ECO:0000256" key="1">
    <source>
        <dbReference type="ARBA" id="ARBA00004173"/>
    </source>
</evidence>
<feature type="compositionally biased region" description="Basic and acidic residues" evidence="8">
    <location>
        <begin position="824"/>
        <end position="860"/>
    </location>
</feature>
<keyword evidence="6" id="KW-0496">Mitochondrion</keyword>